<evidence type="ECO:0000259" key="7">
    <source>
        <dbReference type="Pfam" id="PF07715"/>
    </source>
</evidence>
<proteinExistence type="inferred from homology"/>
<comment type="caution">
    <text evidence="8">The sequence shown here is derived from an EMBL/GenBank/DDBJ whole genome shotgun (WGS) entry which is preliminary data.</text>
</comment>
<dbReference type="Gene3D" id="2.170.130.10">
    <property type="entry name" value="TonB-dependent receptor, plug domain"/>
    <property type="match status" value="1"/>
</dbReference>
<name>A0ABV9JMR8_9GAMM</name>
<keyword evidence="5" id="KW-0732">Signal</keyword>
<dbReference type="EMBL" id="JBHSGB010000010">
    <property type="protein sequence ID" value="MFC4655571.1"/>
    <property type="molecule type" value="Genomic_DNA"/>
</dbReference>
<dbReference type="RefSeq" id="WP_377334065.1">
    <property type="nucleotide sequence ID" value="NZ_JBHSGB010000010.1"/>
</dbReference>
<dbReference type="PANTHER" id="PTHR40980:SF5">
    <property type="entry name" value="TONB-DEPENDENT RECEPTOR"/>
    <property type="match status" value="1"/>
</dbReference>
<dbReference type="PANTHER" id="PTHR40980">
    <property type="entry name" value="PLUG DOMAIN-CONTAINING PROTEIN"/>
    <property type="match status" value="1"/>
</dbReference>
<dbReference type="Proteomes" id="UP001595962">
    <property type="component" value="Unassembled WGS sequence"/>
</dbReference>
<feature type="signal peptide" evidence="5">
    <location>
        <begin position="1"/>
        <end position="31"/>
    </location>
</feature>
<dbReference type="Pfam" id="PF07715">
    <property type="entry name" value="Plug"/>
    <property type="match status" value="1"/>
</dbReference>
<comment type="similarity">
    <text evidence="4">Belongs to the TonB-dependent receptor family.</text>
</comment>
<evidence type="ECO:0000313" key="8">
    <source>
        <dbReference type="EMBL" id="MFC4655571.1"/>
    </source>
</evidence>
<dbReference type="InterPro" id="IPR036942">
    <property type="entry name" value="Beta-barrel_TonB_sf"/>
</dbReference>
<evidence type="ECO:0000256" key="1">
    <source>
        <dbReference type="ARBA" id="ARBA00004442"/>
    </source>
</evidence>
<evidence type="ECO:0000256" key="2">
    <source>
        <dbReference type="ARBA" id="ARBA00023136"/>
    </source>
</evidence>
<keyword evidence="3" id="KW-0998">Cell outer membrane</keyword>
<keyword evidence="2 4" id="KW-0472">Membrane</keyword>
<feature type="domain" description="TonB-dependent receptor plug" evidence="7">
    <location>
        <begin position="70"/>
        <end position="159"/>
    </location>
</feature>
<gene>
    <name evidence="8" type="ORF">ACFO3I_11155</name>
</gene>
<dbReference type="Pfam" id="PF00593">
    <property type="entry name" value="TonB_dep_Rec_b-barrel"/>
    <property type="match status" value="1"/>
</dbReference>
<feature type="chain" id="PRO_5045927666" evidence="5">
    <location>
        <begin position="32"/>
        <end position="887"/>
    </location>
</feature>
<dbReference type="InterPro" id="IPR000531">
    <property type="entry name" value="Beta-barrel_TonB"/>
</dbReference>
<reference evidence="9" key="1">
    <citation type="journal article" date="2019" name="Int. J. Syst. Evol. Microbiol.">
        <title>The Global Catalogue of Microorganisms (GCM) 10K type strain sequencing project: providing services to taxonomists for standard genome sequencing and annotation.</title>
        <authorList>
            <consortium name="The Broad Institute Genomics Platform"/>
            <consortium name="The Broad Institute Genome Sequencing Center for Infectious Disease"/>
            <person name="Wu L."/>
            <person name="Ma J."/>
        </authorList>
    </citation>
    <scope>NUCLEOTIDE SEQUENCE [LARGE SCALE GENOMIC DNA]</scope>
    <source>
        <strain evidence="9">DT28</strain>
    </source>
</reference>
<feature type="domain" description="TonB-dependent receptor-like beta-barrel" evidence="6">
    <location>
        <begin position="388"/>
        <end position="856"/>
    </location>
</feature>
<dbReference type="InterPro" id="IPR012910">
    <property type="entry name" value="Plug_dom"/>
</dbReference>
<organism evidence="8 9">
    <name type="scientific">Rheinheimera marina</name>
    <dbReference type="NCBI Taxonomy" id="1774958"/>
    <lineage>
        <taxon>Bacteria</taxon>
        <taxon>Pseudomonadati</taxon>
        <taxon>Pseudomonadota</taxon>
        <taxon>Gammaproteobacteria</taxon>
        <taxon>Chromatiales</taxon>
        <taxon>Chromatiaceae</taxon>
        <taxon>Rheinheimera</taxon>
    </lineage>
</organism>
<comment type="subcellular location">
    <subcellularLocation>
        <location evidence="1 4">Cell outer membrane</location>
    </subcellularLocation>
</comment>
<evidence type="ECO:0000313" key="9">
    <source>
        <dbReference type="Proteomes" id="UP001595962"/>
    </source>
</evidence>
<protein>
    <submittedName>
        <fullName evidence="8">TonB-dependent receptor domain-containing protein</fullName>
    </submittedName>
</protein>
<evidence type="ECO:0000256" key="3">
    <source>
        <dbReference type="ARBA" id="ARBA00023237"/>
    </source>
</evidence>
<dbReference type="Gene3D" id="2.40.170.20">
    <property type="entry name" value="TonB-dependent receptor, beta-barrel domain"/>
    <property type="match status" value="1"/>
</dbReference>
<keyword evidence="9" id="KW-1185">Reference proteome</keyword>
<keyword evidence="8" id="KW-0675">Receptor</keyword>
<evidence type="ECO:0000259" key="6">
    <source>
        <dbReference type="Pfam" id="PF00593"/>
    </source>
</evidence>
<sequence length="887" mass="98806">MNTKQKFRISQLGLQVMLALTSASMPLLATAQEATASAAEATPSKEQDVERISVSGRLMSSAASAAAERREQPYVAELLGMEQISRAGDSNAASALRRVTGLTLVKDKFIYVRGLGERYSSTLLNGAMVPSPDPTRNVIPLDMFPAGIIESLVVQKAYSPELPAAFGGGSVNIRTASIPLQESFNVGFGLGYNSLNSDDAYTYNGGGDDWRGSDDGKRGMSPELRTALDQYGTISQINIAEALGGITAGNLAQASTIVRELGLAFNRDIDVQRENIKPDFDGSLSYGNKFDIGSSVFGVMAGVSYDRSTQNIEEQERYFSVSGDSLVPLNIWDDIKGTEHQVKLSGMLNFGLELNEDHRIETSTIYLRDTKDEIKVKNGESIETVNEENRYNTDTSIRYEERTMLSNQIRGRHDLPWLYDISVDWQYTDAKAERYAPGEVEYRYLNEIGDDGSVTRFMRRNQNAVNYSFARMDDETENGSWNAKLPLTFGKAEVVLNGGYSYFERQRDSSTDFFNFSTVGYSLEELGGSFSQIFSDANILDASKGFQVSNVTTQADDYLAAQMIDAGYVGMEMNYDYLFRLNLGVRYEDFRQVSLPLNADGDISGDPADSVLMEDGYYPSLSFTYFVTEDLQARFGFSQTVVRPDLREVTPVLFVDPLTDFKVTGYSGLKSTDVTAYDARLEWYYDDSNYSIGVFYKDLENPIESIELSGSDGNLLMSFRNAQSGEVYGAEAEFLQQLNIFDGDSRSWLSNFFVAGNFTWSESEINIQPITGADLTNLVRPLNGHSKNVVNFQLGFDSDNDKHNATLTYNVFGKRIAFAGVNSKDDAYEQPFNSLDFVYSYTPWEATSVKFSMKNILDEDVEIMQQGELLQRRVEGQSFGLSFSYKY</sequence>
<keyword evidence="4" id="KW-0798">TonB box</keyword>
<accession>A0ABV9JMR8</accession>
<evidence type="ECO:0000256" key="5">
    <source>
        <dbReference type="SAM" id="SignalP"/>
    </source>
</evidence>
<evidence type="ECO:0000256" key="4">
    <source>
        <dbReference type="RuleBase" id="RU003357"/>
    </source>
</evidence>
<dbReference type="SUPFAM" id="SSF56935">
    <property type="entry name" value="Porins"/>
    <property type="match status" value="1"/>
</dbReference>
<dbReference type="InterPro" id="IPR037066">
    <property type="entry name" value="Plug_dom_sf"/>
</dbReference>